<dbReference type="Pfam" id="PF02880">
    <property type="entry name" value="PGM_PMM_III"/>
    <property type="match status" value="1"/>
</dbReference>
<evidence type="ECO:0000256" key="3">
    <source>
        <dbReference type="ARBA" id="ARBA00022553"/>
    </source>
</evidence>
<feature type="domain" description="Alpha-D-phosphohexomutase C-terminal" evidence="8">
    <location>
        <begin position="419"/>
        <end position="460"/>
    </location>
</feature>
<evidence type="ECO:0000256" key="4">
    <source>
        <dbReference type="ARBA" id="ARBA00022723"/>
    </source>
</evidence>
<evidence type="ECO:0000313" key="12">
    <source>
        <dbReference type="EMBL" id="HGT46619.1"/>
    </source>
</evidence>
<dbReference type="Gene3D" id="3.40.120.10">
    <property type="entry name" value="Alpha-D-Glucose-1,6-Bisphosphate, subunit A, domain 3"/>
    <property type="match status" value="3"/>
</dbReference>
<name>A0A832DIC9_9BACT</name>
<feature type="domain" description="Alpha-D-phosphohexomutase alpha/beta/alpha" evidence="9">
    <location>
        <begin position="4"/>
        <end position="136"/>
    </location>
</feature>
<reference evidence="12" key="1">
    <citation type="journal article" date="2020" name="mSystems">
        <title>Genome- and Community-Level Interaction Insights into Carbon Utilization and Element Cycling Functions of Hydrothermarchaeota in Hydrothermal Sediment.</title>
        <authorList>
            <person name="Zhou Z."/>
            <person name="Liu Y."/>
            <person name="Xu W."/>
            <person name="Pan J."/>
            <person name="Luo Z.H."/>
            <person name="Li M."/>
        </authorList>
    </citation>
    <scope>NUCLEOTIDE SEQUENCE [LARGE SCALE GENOMIC DNA]</scope>
    <source>
        <strain evidence="12">SpSt-500</strain>
    </source>
</reference>
<dbReference type="GO" id="GO:0000287">
    <property type="term" value="F:magnesium ion binding"/>
    <property type="evidence" value="ECO:0007669"/>
    <property type="project" value="InterPro"/>
</dbReference>
<dbReference type="GO" id="GO:0006166">
    <property type="term" value="P:purine ribonucleoside salvage"/>
    <property type="evidence" value="ECO:0007669"/>
    <property type="project" value="TreeGrafter"/>
</dbReference>
<evidence type="ECO:0000256" key="6">
    <source>
        <dbReference type="ARBA" id="ARBA00023235"/>
    </source>
</evidence>
<dbReference type="InterPro" id="IPR005844">
    <property type="entry name" value="A-D-PHexomutase_a/b/a-I"/>
</dbReference>
<dbReference type="PANTHER" id="PTHR45745">
    <property type="entry name" value="PHOSPHOMANNOMUTASE 45A"/>
    <property type="match status" value="1"/>
</dbReference>
<comment type="caution">
    <text evidence="12">The sequence shown here is derived from an EMBL/GenBank/DDBJ whole genome shotgun (WGS) entry which is preliminary data.</text>
</comment>
<keyword evidence="6" id="KW-0413">Isomerase</keyword>
<dbReference type="InterPro" id="IPR036900">
    <property type="entry name" value="A-D-PHexomutase_C_sf"/>
</dbReference>
<dbReference type="InterPro" id="IPR005843">
    <property type="entry name" value="A-D-PHexomutase_C"/>
</dbReference>
<dbReference type="PRINTS" id="PR00509">
    <property type="entry name" value="PGMPMM"/>
</dbReference>
<dbReference type="SUPFAM" id="SSF53738">
    <property type="entry name" value="Phosphoglucomutase, first 3 domains"/>
    <property type="match status" value="2"/>
</dbReference>
<evidence type="ECO:0000259" key="9">
    <source>
        <dbReference type="Pfam" id="PF02878"/>
    </source>
</evidence>
<accession>A0A832DIC9</accession>
<dbReference type="Pfam" id="PF00408">
    <property type="entry name" value="PGM_PMM_IV"/>
    <property type="match status" value="1"/>
</dbReference>
<dbReference type="InterPro" id="IPR016066">
    <property type="entry name" value="A-D-PHexomutase_CS"/>
</dbReference>
<feature type="domain" description="Alpha-D-phosphohexomutase alpha/beta/alpha" evidence="11">
    <location>
        <begin position="260"/>
        <end position="364"/>
    </location>
</feature>
<feature type="domain" description="Alpha-D-phosphohexomutase alpha/beta/alpha" evidence="10">
    <location>
        <begin position="152"/>
        <end position="251"/>
    </location>
</feature>
<evidence type="ECO:0000256" key="2">
    <source>
        <dbReference type="ARBA" id="ARBA00010231"/>
    </source>
</evidence>
<dbReference type="PROSITE" id="PS00710">
    <property type="entry name" value="PGM_PMM"/>
    <property type="match status" value="1"/>
</dbReference>
<proteinExistence type="inferred from homology"/>
<dbReference type="GO" id="GO:0005975">
    <property type="term" value="P:carbohydrate metabolic process"/>
    <property type="evidence" value="ECO:0007669"/>
    <property type="project" value="InterPro"/>
</dbReference>
<dbReference type="InterPro" id="IPR005841">
    <property type="entry name" value="Alpha-D-phosphohexomutase_SF"/>
</dbReference>
<dbReference type="InterPro" id="IPR005845">
    <property type="entry name" value="A-D-PHexomutase_a/b/a-II"/>
</dbReference>
<evidence type="ECO:0000259" key="11">
    <source>
        <dbReference type="Pfam" id="PF02880"/>
    </source>
</evidence>
<evidence type="ECO:0000259" key="10">
    <source>
        <dbReference type="Pfam" id="PF02879"/>
    </source>
</evidence>
<dbReference type="Pfam" id="PF02878">
    <property type="entry name" value="PGM_PMM_I"/>
    <property type="match status" value="1"/>
</dbReference>
<keyword evidence="5 7" id="KW-0460">Magnesium</keyword>
<protein>
    <submittedName>
        <fullName evidence="12">Phosphoglucomutase</fullName>
    </submittedName>
</protein>
<comment type="cofactor">
    <cofactor evidence="1">
        <name>Mg(2+)</name>
        <dbReference type="ChEBI" id="CHEBI:18420"/>
    </cofactor>
</comment>
<dbReference type="Pfam" id="PF02879">
    <property type="entry name" value="PGM_PMM_II"/>
    <property type="match status" value="1"/>
</dbReference>
<dbReference type="AlphaFoldDB" id="A0A832DIC9"/>
<dbReference type="EMBL" id="DSVI01000004">
    <property type="protein sequence ID" value="HGT46619.1"/>
    <property type="molecule type" value="Genomic_DNA"/>
</dbReference>
<dbReference type="Gene3D" id="3.30.310.50">
    <property type="entry name" value="Alpha-D-phosphohexomutase, C-terminal domain"/>
    <property type="match status" value="1"/>
</dbReference>
<dbReference type="InterPro" id="IPR005846">
    <property type="entry name" value="A-D-PHexomutase_a/b/a-III"/>
</dbReference>
<evidence type="ECO:0000256" key="7">
    <source>
        <dbReference type="RuleBase" id="RU004326"/>
    </source>
</evidence>
<comment type="similarity">
    <text evidence="2 7">Belongs to the phosphohexose mutase family.</text>
</comment>
<keyword evidence="3" id="KW-0597">Phosphoprotein</keyword>
<dbReference type="GO" id="GO:0008973">
    <property type="term" value="F:phosphopentomutase activity"/>
    <property type="evidence" value="ECO:0007669"/>
    <property type="project" value="TreeGrafter"/>
</dbReference>
<evidence type="ECO:0000259" key="8">
    <source>
        <dbReference type="Pfam" id="PF00408"/>
    </source>
</evidence>
<evidence type="ECO:0000256" key="1">
    <source>
        <dbReference type="ARBA" id="ARBA00001946"/>
    </source>
</evidence>
<evidence type="ECO:0000256" key="5">
    <source>
        <dbReference type="ARBA" id="ARBA00022842"/>
    </source>
</evidence>
<sequence>MNIFFGTDGWRGLIDKEVNEQSIEIVAQAFADYLNKNQQSASAAIGFDGRKKSESFAKIFAEVLSGNGIKIFLSDRIIPTPALSFIVKHKSLSAGVMITASHNPPEYNGVKFKASYGGPFLTEETAKVEQLVNKNSIKRNNDLITIENFLIDYFNQLENLVDFELIRRSRLKILIDSMGGAGTDLIERILLTHNIPAQSIYSTPDDKFFGRLAEPIEKNLKPLSDELKTNDYSLGLATDGDADRCGVMLDDGSWLSAQETILLLADFCVNKKKFRGNIVKTSSVTDKLKTFFESNQRKVIDVQVGFKYITEVMIKQNVAFGCEESGGFGYGVHIPERDGILSALFIIEMLADSGFNKLSEYVNHKRKIFGELFYDRVDLNYEKPDRNELLPQLYKKYIDKLGDYKVVFVKPFYSSRNIVNGLKYFLEGSNRWLLIRSSETEPIVRIYAEGQSKEEVNQFLEFGRNFLIK</sequence>
<dbReference type="InterPro" id="IPR016055">
    <property type="entry name" value="A-D-PHexomutase_a/b/a-I/II/III"/>
</dbReference>
<organism evidence="12">
    <name type="scientific">Ignavibacterium album</name>
    <dbReference type="NCBI Taxonomy" id="591197"/>
    <lineage>
        <taxon>Bacteria</taxon>
        <taxon>Pseudomonadati</taxon>
        <taxon>Ignavibacteriota</taxon>
        <taxon>Ignavibacteria</taxon>
        <taxon>Ignavibacteriales</taxon>
        <taxon>Ignavibacteriaceae</taxon>
        <taxon>Ignavibacterium</taxon>
    </lineage>
</organism>
<dbReference type="SUPFAM" id="SSF55957">
    <property type="entry name" value="Phosphoglucomutase, C-terminal domain"/>
    <property type="match status" value="1"/>
</dbReference>
<keyword evidence="4 7" id="KW-0479">Metal-binding</keyword>
<gene>
    <name evidence="12" type="ORF">ENS56_01120</name>
</gene>
<dbReference type="PANTHER" id="PTHR45745:SF1">
    <property type="entry name" value="PHOSPHOGLUCOMUTASE 2B-RELATED"/>
    <property type="match status" value="1"/>
</dbReference>